<evidence type="ECO:0000313" key="4">
    <source>
        <dbReference type="Proteomes" id="UP000198379"/>
    </source>
</evidence>
<reference evidence="3 4" key="1">
    <citation type="submission" date="2017-06" db="EMBL/GenBank/DDBJ databases">
        <authorList>
            <person name="Kim H.J."/>
            <person name="Triplett B.A."/>
        </authorList>
    </citation>
    <scope>NUCLEOTIDE SEQUENCE [LARGE SCALE GENOMIC DNA]</scope>
    <source>
        <strain evidence="3 4">DSM 25597</strain>
    </source>
</reference>
<accession>A0A239AD54</accession>
<keyword evidence="2" id="KW-1133">Transmembrane helix</keyword>
<evidence type="ECO:0000256" key="2">
    <source>
        <dbReference type="SAM" id="Phobius"/>
    </source>
</evidence>
<organism evidence="3 4">
    <name type="scientific">Dokdonia pacifica</name>
    <dbReference type="NCBI Taxonomy" id="1627892"/>
    <lineage>
        <taxon>Bacteria</taxon>
        <taxon>Pseudomonadati</taxon>
        <taxon>Bacteroidota</taxon>
        <taxon>Flavobacteriia</taxon>
        <taxon>Flavobacteriales</taxon>
        <taxon>Flavobacteriaceae</taxon>
        <taxon>Dokdonia</taxon>
    </lineage>
</organism>
<name>A0A239AD54_9FLAO</name>
<dbReference type="OrthoDB" id="1453783at2"/>
<evidence type="ECO:0000256" key="1">
    <source>
        <dbReference type="SAM" id="MobiDB-lite"/>
    </source>
</evidence>
<gene>
    <name evidence="3" type="ORF">SAMN06265376_104303</name>
</gene>
<dbReference type="Proteomes" id="UP000198379">
    <property type="component" value="Unassembled WGS sequence"/>
</dbReference>
<keyword evidence="4" id="KW-1185">Reference proteome</keyword>
<feature type="compositionally biased region" description="Low complexity" evidence="1">
    <location>
        <begin position="119"/>
        <end position="135"/>
    </location>
</feature>
<sequence length="213" mass="23947">MTQEQYNEAINLIGHLILTASDALRELLGYYGVGFESAPTKRQLIDATIELLTSDTDGFTDALSKLVDRHIDTQVESMIWLRKVGFDLPDAEDAFFGGLIKGAIGAIGGLLKKKKRRNSNNNSGNSGASSSQALQAKRDLELQIQRMQEQQRRRDEERRREQAERLRREQEEKAKRRTQTMLMVGGGVVLLALIGVAVFMSRPKTPMYNPVKQ</sequence>
<proteinExistence type="predicted"/>
<feature type="transmembrane region" description="Helical" evidence="2">
    <location>
        <begin position="180"/>
        <end position="200"/>
    </location>
</feature>
<protein>
    <submittedName>
        <fullName evidence="3">Uncharacterized protein</fullName>
    </submittedName>
</protein>
<feature type="transmembrane region" description="Helical" evidence="2">
    <location>
        <begin position="94"/>
        <end position="111"/>
    </location>
</feature>
<keyword evidence="2" id="KW-0812">Transmembrane</keyword>
<dbReference type="AlphaFoldDB" id="A0A239AD54"/>
<keyword evidence="2" id="KW-0472">Membrane</keyword>
<evidence type="ECO:0000313" key="3">
    <source>
        <dbReference type="EMBL" id="SNR92958.1"/>
    </source>
</evidence>
<dbReference type="EMBL" id="FZNY01000004">
    <property type="protein sequence ID" value="SNR92958.1"/>
    <property type="molecule type" value="Genomic_DNA"/>
</dbReference>
<feature type="region of interest" description="Disordered" evidence="1">
    <location>
        <begin position="115"/>
        <end position="178"/>
    </location>
</feature>
<feature type="compositionally biased region" description="Basic and acidic residues" evidence="1">
    <location>
        <begin position="149"/>
        <end position="174"/>
    </location>
</feature>
<dbReference type="RefSeq" id="WP_089372107.1">
    <property type="nucleotide sequence ID" value="NZ_BMEP01000007.1"/>
</dbReference>